<dbReference type="OrthoDB" id="212181at2157"/>
<reference evidence="3 4" key="1">
    <citation type="submission" date="2018-10" db="EMBL/GenBank/DDBJ databases">
        <title>Natrarchaeobius chitinivorans gen. nov., sp. nov., and Natrarchaeobius haloalkaliphilus sp. nov., alkaliphilic, chitin-utilizing haloarchaea from hypersaline alkaline lakes.</title>
        <authorList>
            <person name="Sorokin D.Y."/>
            <person name="Elcheninov A.G."/>
            <person name="Kostrikina N.A."/>
            <person name="Bale N.J."/>
            <person name="Sinninghe Damste J.S."/>
            <person name="Khijniak T.V."/>
            <person name="Kublanov I.V."/>
            <person name="Toshchakov S.V."/>
        </authorList>
    </citation>
    <scope>NUCLEOTIDE SEQUENCE [LARGE SCALE GENOMIC DNA]</scope>
    <source>
        <strain evidence="3 4">AArcht7</strain>
    </source>
</reference>
<dbReference type="Proteomes" id="UP000281431">
    <property type="component" value="Unassembled WGS sequence"/>
</dbReference>
<feature type="region of interest" description="Disordered" evidence="1">
    <location>
        <begin position="1"/>
        <end position="31"/>
    </location>
</feature>
<accession>A0A3N6PEB3</accession>
<keyword evidence="4" id="KW-1185">Reference proteome</keyword>
<dbReference type="GO" id="GO:0004803">
    <property type="term" value="F:transposase activity"/>
    <property type="evidence" value="ECO:0007669"/>
    <property type="project" value="InterPro"/>
</dbReference>
<dbReference type="Pfam" id="PF01609">
    <property type="entry name" value="DDE_Tnp_1"/>
    <property type="match status" value="1"/>
</dbReference>
<dbReference type="NCBIfam" id="NF033579">
    <property type="entry name" value="transpos_IS5_2"/>
    <property type="match status" value="1"/>
</dbReference>
<gene>
    <name evidence="3" type="ORF">EA472_21515</name>
</gene>
<dbReference type="EMBL" id="REFZ01000032">
    <property type="protein sequence ID" value="RQG95625.1"/>
    <property type="molecule type" value="Genomic_DNA"/>
</dbReference>
<proteinExistence type="predicted"/>
<dbReference type="InterPro" id="IPR053520">
    <property type="entry name" value="Transposase_Tn903"/>
</dbReference>
<dbReference type="AlphaFoldDB" id="A0A3N6PEB3"/>
<dbReference type="GO" id="GO:0006313">
    <property type="term" value="P:DNA transposition"/>
    <property type="evidence" value="ECO:0007669"/>
    <property type="project" value="InterPro"/>
</dbReference>
<evidence type="ECO:0000259" key="2">
    <source>
        <dbReference type="Pfam" id="PF01609"/>
    </source>
</evidence>
<sequence length="271" mass="31460">MRSKRPTIRQCKNLAKQHVDDPDEPAAPDGASGFAEWAQIALILLHAELDKDFRETEAWFNDSRAIREELNIDKSPDHTTLCRWEQQFDMRELRSLLRRSAEQAGWSGTAAIDASGFQRDQTSYHYRNRAGFSFHKLKTTILVDTDSLAIKDVHFTTKRKWDGHVGLQVYRRNAEDLQEFLADANYSWSDLREECRAGATRPLIKHKEHNALKKAHNARMDEELYHQRTLSETVFSLLKDDGEKLRSRSWHGQFRELTRKCIVHNLSQAAS</sequence>
<evidence type="ECO:0000256" key="1">
    <source>
        <dbReference type="SAM" id="MobiDB-lite"/>
    </source>
</evidence>
<feature type="domain" description="Transposase IS4-like" evidence="2">
    <location>
        <begin position="110"/>
        <end position="266"/>
    </location>
</feature>
<dbReference type="GO" id="GO:0003677">
    <property type="term" value="F:DNA binding"/>
    <property type="evidence" value="ECO:0007669"/>
    <property type="project" value="InterPro"/>
</dbReference>
<organism evidence="3 4">
    <name type="scientific">Natrarchaeobius chitinivorans</name>
    <dbReference type="NCBI Taxonomy" id="1679083"/>
    <lineage>
        <taxon>Archaea</taxon>
        <taxon>Methanobacteriati</taxon>
        <taxon>Methanobacteriota</taxon>
        <taxon>Stenosarchaea group</taxon>
        <taxon>Halobacteria</taxon>
        <taxon>Halobacteriales</taxon>
        <taxon>Natrialbaceae</taxon>
        <taxon>Natrarchaeobius</taxon>
    </lineage>
</organism>
<comment type="caution">
    <text evidence="3">The sequence shown here is derived from an EMBL/GenBank/DDBJ whole genome shotgun (WGS) entry which is preliminary data.</text>
</comment>
<protein>
    <submittedName>
        <fullName evidence="3">IS5 family transposase</fullName>
    </submittedName>
</protein>
<name>A0A3N6PEB3_NATCH</name>
<evidence type="ECO:0000313" key="3">
    <source>
        <dbReference type="EMBL" id="RQG95625.1"/>
    </source>
</evidence>
<dbReference type="InterPro" id="IPR002559">
    <property type="entry name" value="Transposase_11"/>
</dbReference>
<evidence type="ECO:0000313" key="4">
    <source>
        <dbReference type="Proteomes" id="UP000281431"/>
    </source>
</evidence>